<keyword evidence="2" id="KW-1185">Reference proteome</keyword>
<protein>
    <submittedName>
        <fullName evidence="1">Uncharacterized protein</fullName>
    </submittedName>
</protein>
<sequence length="204" mass="22956">MFKGLKNRRFWQGLGLTIAAAGFCAYPSHAIERRAISLSCLYDGGVMVGHRGAKPIWHTIIVEQYTNDDGTPVLPDFTVGMDTVQIMQGLKRIVPGEEFKFQKVDIFIDGVHYDNTPFPLHYDKGDFTSLQYVVYIQDVLQKQEVFSNAVGQSDAPSRRMDGKHWIIAIDSYTGQISFGYLPTIAPKPGESIPFVETYRLGCER</sequence>
<accession>A0ABU5AS25</accession>
<organism evidence="1 2">
    <name type="scientific">Mesorhizobium abyssinicae</name>
    <dbReference type="NCBI Taxonomy" id="1209958"/>
    <lineage>
        <taxon>Bacteria</taxon>
        <taxon>Pseudomonadati</taxon>
        <taxon>Pseudomonadota</taxon>
        <taxon>Alphaproteobacteria</taxon>
        <taxon>Hyphomicrobiales</taxon>
        <taxon>Phyllobacteriaceae</taxon>
        <taxon>Mesorhizobium</taxon>
    </lineage>
</organism>
<dbReference type="EMBL" id="JAVIIP010000011">
    <property type="protein sequence ID" value="MDX8540106.1"/>
    <property type="molecule type" value="Genomic_DNA"/>
</dbReference>
<comment type="caution">
    <text evidence="1">The sequence shown here is derived from an EMBL/GenBank/DDBJ whole genome shotgun (WGS) entry which is preliminary data.</text>
</comment>
<dbReference type="Proteomes" id="UP001276564">
    <property type="component" value="Unassembled WGS sequence"/>
</dbReference>
<proteinExistence type="predicted"/>
<gene>
    <name evidence="1" type="ORF">RFM23_21025</name>
</gene>
<reference evidence="1 2" key="1">
    <citation type="submission" date="2023-08" db="EMBL/GenBank/DDBJ databases">
        <title>Implementing the SeqCode for naming new Mesorhizobium species isolated from Vachellia karroo root nodules.</title>
        <authorList>
            <person name="Van Lill M."/>
        </authorList>
    </citation>
    <scope>NUCLEOTIDE SEQUENCE [LARGE SCALE GENOMIC DNA]</scope>
    <source>
        <strain evidence="1 2">VK4B</strain>
    </source>
</reference>
<name>A0ABU5AS25_9HYPH</name>
<dbReference type="RefSeq" id="WP_320321250.1">
    <property type="nucleotide sequence ID" value="NZ_JAVIIP010000011.1"/>
</dbReference>
<evidence type="ECO:0000313" key="1">
    <source>
        <dbReference type="EMBL" id="MDX8540106.1"/>
    </source>
</evidence>
<evidence type="ECO:0000313" key="2">
    <source>
        <dbReference type="Proteomes" id="UP001276564"/>
    </source>
</evidence>